<dbReference type="GO" id="GO:0005794">
    <property type="term" value="C:Golgi apparatus"/>
    <property type="evidence" value="ECO:0007669"/>
    <property type="project" value="TreeGrafter"/>
</dbReference>
<dbReference type="InterPro" id="IPR040947">
    <property type="entry name" value="SMYLE_N"/>
</dbReference>
<reference evidence="4" key="3">
    <citation type="submission" date="2025-09" db="UniProtKB">
        <authorList>
            <consortium name="Ensembl"/>
        </authorList>
    </citation>
    <scope>IDENTIFICATION</scope>
</reference>
<gene>
    <name evidence="4" type="primary">si:ch73-95l15.5</name>
</gene>
<dbReference type="GO" id="GO:1903358">
    <property type="term" value="P:regulation of Golgi organization"/>
    <property type="evidence" value="ECO:0007669"/>
    <property type="project" value="TreeGrafter"/>
</dbReference>
<dbReference type="Proteomes" id="UP000694620">
    <property type="component" value="Chromosome 1"/>
</dbReference>
<feature type="region of interest" description="Disordered" evidence="2">
    <location>
        <begin position="341"/>
        <end position="362"/>
    </location>
</feature>
<name>A0A8C4RRU5_ERPCA</name>
<dbReference type="PANTHER" id="PTHR46501:SF6">
    <property type="entry name" value="SI:CH73-95L15.5"/>
    <property type="match status" value="1"/>
</dbReference>
<dbReference type="GeneID" id="114651037"/>
<protein>
    <submittedName>
        <fullName evidence="4">Daple-like protein</fullName>
    </submittedName>
</protein>
<keyword evidence="1" id="KW-0175">Coiled coil</keyword>
<dbReference type="PANTHER" id="PTHR46501">
    <property type="entry name" value="MYOMEGALIN"/>
    <property type="match status" value="1"/>
</dbReference>
<evidence type="ECO:0000256" key="2">
    <source>
        <dbReference type="SAM" id="MobiDB-lite"/>
    </source>
</evidence>
<reference evidence="4" key="1">
    <citation type="submission" date="2021-06" db="EMBL/GenBank/DDBJ databases">
        <authorList>
            <consortium name="Wellcome Sanger Institute Data Sharing"/>
        </authorList>
    </citation>
    <scope>NUCLEOTIDE SEQUENCE [LARGE SCALE GENOMIC DNA]</scope>
</reference>
<organism evidence="4 5">
    <name type="scientific">Erpetoichthys calabaricus</name>
    <name type="common">Rope fish</name>
    <name type="synonym">Calamoichthys calabaricus</name>
    <dbReference type="NCBI Taxonomy" id="27687"/>
    <lineage>
        <taxon>Eukaryota</taxon>
        <taxon>Metazoa</taxon>
        <taxon>Chordata</taxon>
        <taxon>Craniata</taxon>
        <taxon>Vertebrata</taxon>
        <taxon>Euteleostomi</taxon>
        <taxon>Actinopterygii</taxon>
        <taxon>Polypteriformes</taxon>
        <taxon>Polypteridae</taxon>
        <taxon>Erpetoichthys</taxon>
    </lineage>
</organism>
<dbReference type="InterPro" id="IPR052593">
    <property type="entry name" value="MT-associated_AKAP9-binding"/>
</dbReference>
<dbReference type="GO" id="GO:0007098">
    <property type="term" value="P:centrosome cycle"/>
    <property type="evidence" value="ECO:0007669"/>
    <property type="project" value="TreeGrafter"/>
</dbReference>
<sequence>MNMNNFCRVCGSALKGNQRRWIFGKQQHSLGSRSSLISADGTWSSSPSLESVSSQSMSVFPVQKIDLLAILTHVLGREIQRKDGRGEFLCSKCVSVLERIFKFDTVIARIRALSLENLQRLASEKENLSHWMAGLYNRRHQLKKSSSTGSVDSISNEAQDSYQEMLRCNMALSDFEWWSEKWDVCPHYRKTGKSCRNGKSCEGCNALRVSDSDYESVCGIPRRLSHKVQNSSLPSPLPLSRDKSRSMPLDWLNPSVTGSSKAGRESRSSVGDSRQSLNCESLEDASRTNSVISLDSTNILDSFEWPLSPGVTSPFLTEVLSKVKEIEYRPVSSPPHCRIPVRSNTGELKRRTPKSRSLSEAMDTEKCQEQTVNRALNFELEFDESKVEKGDVFIEHHEFLPFNSARPAERQLLQVSVRQLIGQLEHAHAKIRSLDQKHSEETEQIVLPNIVVTEELSMPETQSQLIEILGDRLHRKEKLLQECITLIGKLNAGTCMCPDTDESIITGLQERLKQQDQAIKQSEEENVAEIKELKKQLNDLHASSTEKDKDLSNLTLVLQKNQELFEALHSDLLLKDNALNEQLNILRRERESWMHRDSVITGILKEKDQLLCSQQLALESSYRNVQALSDSVISQRVSGSETSALLASQLEEKEAILHQILEEQKEQEDAHWKQVKQLLTALENREKILQDQSARHAEALSGITQEFREAHKKLRKYEKEIQKHEKKTNMWESEKRKLNFALRQTYQIFQQILLDSEEKDHLLLMLQEHIKEHSDFKTGVKQSL</sequence>
<dbReference type="OrthoDB" id="8662411at2759"/>
<feature type="compositionally biased region" description="Polar residues" evidence="2">
    <location>
        <begin position="268"/>
        <end position="279"/>
    </location>
</feature>
<dbReference type="AlphaFoldDB" id="A0A8C4RRU5"/>
<feature type="coiled-coil region" evidence="1">
    <location>
        <begin position="505"/>
        <end position="540"/>
    </location>
</feature>
<dbReference type="RefSeq" id="XP_051775335.1">
    <property type="nucleotide sequence ID" value="XM_051919375.1"/>
</dbReference>
<evidence type="ECO:0000313" key="4">
    <source>
        <dbReference type="Ensembl" id="ENSECRP00000006013.1"/>
    </source>
</evidence>
<feature type="coiled-coil region" evidence="1">
    <location>
        <begin position="700"/>
        <end position="734"/>
    </location>
</feature>
<dbReference type="GO" id="GO:0090063">
    <property type="term" value="P:positive regulation of microtubule nucleation"/>
    <property type="evidence" value="ECO:0007669"/>
    <property type="project" value="TreeGrafter"/>
</dbReference>
<evidence type="ECO:0000259" key="3">
    <source>
        <dbReference type="Pfam" id="PF18615"/>
    </source>
</evidence>
<feature type="region of interest" description="Disordered" evidence="2">
    <location>
        <begin position="229"/>
        <end position="281"/>
    </location>
</feature>
<proteinExistence type="predicted"/>
<dbReference type="Pfam" id="PF18615">
    <property type="entry name" value="SMYLE_N"/>
    <property type="match status" value="1"/>
</dbReference>
<dbReference type="Ensembl" id="ENSECRT00000006112.1">
    <property type="protein sequence ID" value="ENSECRP00000006013.1"/>
    <property type="gene ID" value="ENSECRG00000004018.1"/>
</dbReference>
<evidence type="ECO:0000313" key="5">
    <source>
        <dbReference type="Proteomes" id="UP000694620"/>
    </source>
</evidence>
<reference evidence="4" key="2">
    <citation type="submission" date="2025-08" db="UniProtKB">
        <authorList>
            <consortium name="Ensembl"/>
        </authorList>
    </citation>
    <scope>IDENTIFICATION</scope>
</reference>
<dbReference type="GO" id="GO:0005813">
    <property type="term" value="C:centrosome"/>
    <property type="evidence" value="ECO:0007669"/>
    <property type="project" value="TreeGrafter"/>
</dbReference>
<feature type="domain" description="Short myomegalin-like EB1 binding protein N-terminal" evidence="3">
    <location>
        <begin position="154"/>
        <end position="375"/>
    </location>
</feature>
<dbReference type="RefSeq" id="XP_051775334.1">
    <property type="nucleotide sequence ID" value="XM_051919374.1"/>
</dbReference>
<dbReference type="GeneTree" id="ENSGT00980000198705"/>
<keyword evidence="5" id="KW-1185">Reference proteome</keyword>
<evidence type="ECO:0000256" key="1">
    <source>
        <dbReference type="SAM" id="Coils"/>
    </source>
</evidence>
<dbReference type="GO" id="GO:0060090">
    <property type="term" value="F:molecular adaptor activity"/>
    <property type="evidence" value="ECO:0007669"/>
    <property type="project" value="TreeGrafter"/>
</dbReference>
<accession>A0A8C4RRU5</accession>